<dbReference type="GO" id="GO:0051170">
    <property type="term" value="P:import into nucleus"/>
    <property type="evidence" value="ECO:0007669"/>
    <property type="project" value="TreeGrafter"/>
</dbReference>
<evidence type="ECO:0000256" key="3">
    <source>
        <dbReference type="ARBA" id="ARBA00022787"/>
    </source>
</evidence>
<dbReference type="Proteomes" id="UP000777438">
    <property type="component" value="Unassembled WGS sequence"/>
</dbReference>
<dbReference type="FunFam" id="3.40.50.720:FF:000366">
    <property type="entry name" value="Protein FMP52, mitochondrial"/>
    <property type="match status" value="1"/>
</dbReference>
<evidence type="ECO:0000256" key="5">
    <source>
        <dbReference type="ARBA" id="ARBA00023128"/>
    </source>
</evidence>
<dbReference type="InterPro" id="IPR001509">
    <property type="entry name" value="Epimerase_deHydtase"/>
</dbReference>
<keyword evidence="5" id="KW-0496">Mitochondrion</keyword>
<dbReference type="Pfam" id="PF01370">
    <property type="entry name" value="Epimerase"/>
    <property type="match status" value="1"/>
</dbReference>
<dbReference type="Gene3D" id="3.40.50.720">
    <property type="entry name" value="NAD(P)-binding Rossmann-like Domain"/>
    <property type="match status" value="1"/>
</dbReference>
<name>A0A9P9AVI7_9HYPO</name>
<dbReference type="SUPFAM" id="SSF51735">
    <property type="entry name" value="NAD(P)-binding Rossmann-fold domains"/>
    <property type="match status" value="1"/>
</dbReference>
<evidence type="ECO:0000313" key="8">
    <source>
        <dbReference type="EMBL" id="KAH6894409.1"/>
    </source>
</evidence>
<sequence>MSSLSTAVIGSTGLVGSHILSTLLATDLYKPVNTITRRAPKATSPLLNALIETDTTKWSTVLKDLNPTPATVFSALGTTRAAAGSLAEQWKIDHDLNIELAKAAKEKGSRTFVFISSGGTRGLIASRFPYGQMKNGVEDAIKDLDFEQAIILKPGMILGHREQSRMGESQLQTAVRVLGSISTGLKNHLGQEAEVIGRAAVRAAQLADEGKAPSKYWILYADEIIKLGHVDSTPASQAAPEDKVQAQ</sequence>
<comment type="similarity">
    <text evidence="2">Belongs to the FMP52 family.</text>
</comment>
<dbReference type="PANTHER" id="PTHR14097:SF7">
    <property type="entry name" value="OXIDOREDUCTASE HTATIP2"/>
    <property type="match status" value="1"/>
</dbReference>
<evidence type="ECO:0000256" key="2">
    <source>
        <dbReference type="ARBA" id="ARBA00006617"/>
    </source>
</evidence>
<dbReference type="EMBL" id="JAGPYM010000005">
    <property type="protein sequence ID" value="KAH6894409.1"/>
    <property type="molecule type" value="Genomic_DNA"/>
</dbReference>
<gene>
    <name evidence="8" type="ORF">B0T10DRAFT_558543</name>
</gene>
<evidence type="ECO:0000256" key="6">
    <source>
        <dbReference type="ARBA" id="ARBA00023136"/>
    </source>
</evidence>
<keyword evidence="9" id="KW-1185">Reference proteome</keyword>
<accession>A0A9P9AVI7</accession>
<keyword evidence="6" id="KW-0472">Membrane</keyword>
<reference evidence="8 9" key="1">
    <citation type="journal article" date="2021" name="Nat. Commun.">
        <title>Genetic determinants of endophytism in the Arabidopsis root mycobiome.</title>
        <authorList>
            <person name="Mesny F."/>
            <person name="Miyauchi S."/>
            <person name="Thiergart T."/>
            <person name="Pickel B."/>
            <person name="Atanasova L."/>
            <person name="Karlsson M."/>
            <person name="Huettel B."/>
            <person name="Barry K.W."/>
            <person name="Haridas S."/>
            <person name="Chen C."/>
            <person name="Bauer D."/>
            <person name="Andreopoulos W."/>
            <person name="Pangilinan J."/>
            <person name="LaButti K."/>
            <person name="Riley R."/>
            <person name="Lipzen A."/>
            <person name="Clum A."/>
            <person name="Drula E."/>
            <person name="Henrissat B."/>
            <person name="Kohler A."/>
            <person name="Grigoriev I.V."/>
            <person name="Martin F.M."/>
            <person name="Hacquard S."/>
        </authorList>
    </citation>
    <scope>NUCLEOTIDE SEQUENCE [LARGE SCALE GENOMIC DNA]</scope>
    <source>
        <strain evidence="8 9">MPI-CAGE-CH-0241</strain>
    </source>
</reference>
<keyword evidence="3" id="KW-1000">Mitochondrion outer membrane</keyword>
<protein>
    <recommendedName>
        <fullName evidence="7">NAD-dependent epimerase/dehydratase domain-containing protein</fullName>
    </recommendedName>
</protein>
<proteinExistence type="inferred from homology"/>
<organism evidence="8 9">
    <name type="scientific">Thelonectria olida</name>
    <dbReference type="NCBI Taxonomy" id="1576542"/>
    <lineage>
        <taxon>Eukaryota</taxon>
        <taxon>Fungi</taxon>
        <taxon>Dikarya</taxon>
        <taxon>Ascomycota</taxon>
        <taxon>Pezizomycotina</taxon>
        <taxon>Sordariomycetes</taxon>
        <taxon>Hypocreomycetidae</taxon>
        <taxon>Hypocreales</taxon>
        <taxon>Nectriaceae</taxon>
        <taxon>Thelonectria</taxon>
    </lineage>
</organism>
<dbReference type="GO" id="GO:0005741">
    <property type="term" value="C:mitochondrial outer membrane"/>
    <property type="evidence" value="ECO:0007669"/>
    <property type="project" value="UniProtKB-SubCell"/>
</dbReference>
<comment type="caution">
    <text evidence="8">The sequence shown here is derived from an EMBL/GenBank/DDBJ whole genome shotgun (WGS) entry which is preliminary data.</text>
</comment>
<feature type="domain" description="NAD-dependent epimerase/dehydratase" evidence="7">
    <location>
        <begin position="8"/>
        <end position="161"/>
    </location>
</feature>
<dbReference type="PANTHER" id="PTHR14097">
    <property type="entry name" value="OXIDOREDUCTASE HTATIP2"/>
    <property type="match status" value="1"/>
</dbReference>
<evidence type="ECO:0000256" key="4">
    <source>
        <dbReference type="ARBA" id="ARBA00022946"/>
    </source>
</evidence>
<keyword evidence="4" id="KW-0809">Transit peptide</keyword>
<evidence type="ECO:0000259" key="7">
    <source>
        <dbReference type="Pfam" id="PF01370"/>
    </source>
</evidence>
<evidence type="ECO:0000313" key="9">
    <source>
        <dbReference type="Proteomes" id="UP000777438"/>
    </source>
</evidence>
<comment type="subcellular location">
    <subcellularLocation>
        <location evidence="1">Mitochondrion outer membrane</location>
        <topology evidence="1">Peripheral membrane protein</topology>
    </subcellularLocation>
</comment>
<dbReference type="InterPro" id="IPR036291">
    <property type="entry name" value="NAD(P)-bd_dom_sf"/>
</dbReference>
<dbReference type="AlphaFoldDB" id="A0A9P9AVI7"/>
<evidence type="ECO:0000256" key="1">
    <source>
        <dbReference type="ARBA" id="ARBA00004450"/>
    </source>
</evidence>
<dbReference type="OrthoDB" id="430436at2759"/>